<dbReference type="AlphaFoldDB" id="A0A7N2LSF0"/>
<reference evidence="3" key="2">
    <citation type="submission" date="2021-01" db="UniProtKB">
        <authorList>
            <consortium name="EnsemblPlants"/>
        </authorList>
    </citation>
    <scope>IDENTIFICATION</scope>
</reference>
<evidence type="ECO:0000313" key="4">
    <source>
        <dbReference type="Proteomes" id="UP000594261"/>
    </source>
</evidence>
<dbReference type="Proteomes" id="UP000594261">
    <property type="component" value="Chromosome 5"/>
</dbReference>
<feature type="compositionally biased region" description="Basic residues" evidence="1">
    <location>
        <begin position="393"/>
        <end position="404"/>
    </location>
</feature>
<dbReference type="PANTHER" id="PTHR31286">
    <property type="entry name" value="GLYCINE-RICH CELL WALL STRUCTURAL PROTEIN 1.8-LIKE"/>
    <property type="match status" value="1"/>
</dbReference>
<dbReference type="EMBL" id="LRBV02000005">
    <property type="status" value="NOT_ANNOTATED_CDS"/>
    <property type="molecule type" value="Genomic_DNA"/>
</dbReference>
<dbReference type="InterPro" id="IPR040256">
    <property type="entry name" value="At4g02000-like"/>
</dbReference>
<feature type="region of interest" description="Disordered" evidence="1">
    <location>
        <begin position="282"/>
        <end position="302"/>
    </location>
</feature>
<feature type="compositionally biased region" description="Polar residues" evidence="1">
    <location>
        <begin position="406"/>
        <end position="416"/>
    </location>
</feature>
<name>A0A7N2LSF0_QUELO</name>
<accession>A0A7N2LSF0</accession>
<dbReference type="Gramene" id="QL05p065665:mrna">
    <property type="protein sequence ID" value="QL05p065665:mrna"/>
    <property type="gene ID" value="QL05p065665"/>
</dbReference>
<dbReference type="InterPro" id="IPR025558">
    <property type="entry name" value="DUF4283"/>
</dbReference>
<reference evidence="3 4" key="1">
    <citation type="journal article" date="2016" name="G3 (Bethesda)">
        <title>First Draft Assembly and Annotation of the Genome of a California Endemic Oak Quercus lobata Nee (Fagaceae).</title>
        <authorList>
            <person name="Sork V.L."/>
            <person name="Fitz-Gibbon S.T."/>
            <person name="Puiu D."/>
            <person name="Crepeau M."/>
            <person name="Gugger P.F."/>
            <person name="Sherman R."/>
            <person name="Stevens K."/>
            <person name="Langley C.H."/>
            <person name="Pellegrini M."/>
            <person name="Salzberg S.L."/>
        </authorList>
    </citation>
    <scope>NUCLEOTIDE SEQUENCE [LARGE SCALE GENOMIC DNA]</scope>
    <source>
        <strain evidence="3 4">cv. SW786</strain>
    </source>
</reference>
<feature type="region of interest" description="Disordered" evidence="1">
    <location>
        <begin position="386"/>
        <end position="419"/>
    </location>
</feature>
<dbReference type="EnsemblPlants" id="QL05p065665:mrna">
    <property type="protein sequence ID" value="QL05p065665:mrna"/>
    <property type="gene ID" value="QL05p065665"/>
</dbReference>
<evidence type="ECO:0000256" key="1">
    <source>
        <dbReference type="SAM" id="MobiDB-lite"/>
    </source>
</evidence>
<evidence type="ECO:0000313" key="3">
    <source>
        <dbReference type="EnsemblPlants" id="QL05p065665:mrna"/>
    </source>
</evidence>
<protein>
    <recommendedName>
        <fullName evidence="2">DUF4283 domain-containing protein</fullName>
    </recommendedName>
</protein>
<keyword evidence="4" id="KW-1185">Reference proteome</keyword>
<organism evidence="3 4">
    <name type="scientific">Quercus lobata</name>
    <name type="common">Valley oak</name>
    <dbReference type="NCBI Taxonomy" id="97700"/>
    <lineage>
        <taxon>Eukaryota</taxon>
        <taxon>Viridiplantae</taxon>
        <taxon>Streptophyta</taxon>
        <taxon>Embryophyta</taxon>
        <taxon>Tracheophyta</taxon>
        <taxon>Spermatophyta</taxon>
        <taxon>Magnoliopsida</taxon>
        <taxon>eudicotyledons</taxon>
        <taxon>Gunneridae</taxon>
        <taxon>Pentapetalae</taxon>
        <taxon>rosids</taxon>
        <taxon>fabids</taxon>
        <taxon>Fagales</taxon>
        <taxon>Fagaceae</taxon>
        <taxon>Quercus</taxon>
    </lineage>
</organism>
<feature type="domain" description="DUF4283" evidence="2">
    <location>
        <begin position="36"/>
        <end position="103"/>
    </location>
</feature>
<dbReference type="Pfam" id="PF14111">
    <property type="entry name" value="DUF4283"/>
    <property type="match status" value="1"/>
</dbReference>
<dbReference type="InParanoid" id="A0A7N2LSF0"/>
<dbReference type="PANTHER" id="PTHR31286:SF167">
    <property type="entry name" value="OS09G0268800 PROTEIN"/>
    <property type="match status" value="1"/>
</dbReference>
<sequence>MDDLAQRWRKLLLSEAEGTMCDLSKDKKEAEFVLAAKFFTRRSVNIEAVARTFRPIWHPKRNFVVSAAGENILLISSELEVDAKKVLQGEPWAFDRHLVVLQRHDGSCPVQDLSFDRTSFWVQIHNFPFSLMTVEAAISLGSALGTVSRPKDGVEMKGGNFMRVKVAVYVTKPLSRGRMIIWEKECDVWLNSKGTLSVEEQQFGSWLRAPQFSQAKKLTVEVQGFENVGTNRPIPRRTEDRVLAHHMDMTARVKGDGVEHEEVGNGVTESQPASMTMEVSSSDAAQRDSHVNGTDIGDPRTKIPDFEARIKEIDEAINAEPAVLKSNISNSDPYLAISGKEHNIGSNGSTRKILGSPLKSPKKVIADLPSQIYKLSPREVKFEGWDETTATRKNSKSGSKKIKNKAPTSPNKSTGPNIGHVGLQVVSKENPTTEGWVSTHLASTNQGGMEFTHLESDPKRKRDYLKTDSSKIMCMEKKLKLDEETKSLSILMATHLGSAEAVEQSRRAQ</sequence>
<evidence type="ECO:0000259" key="2">
    <source>
        <dbReference type="Pfam" id="PF14111"/>
    </source>
</evidence>
<proteinExistence type="predicted"/>